<comment type="function">
    <text evidence="12">Catalyzes the condensation of para-aminobenzoate (pABA) with 6-hydroxymethyl-7,8-dihydropterin diphosphate (DHPt-PP) to form 7,8-dihydropteroate (H2Pte), the immediate precursor of folate derivatives.</text>
</comment>
<comment type="pathway">
    <text evidence="3 12">Cofactor biosynthesis; tetrahydrofolate biosynthesis; 7,8-dihydrofolate from 2-amino-4-hydroxy-6-hydroxymethyl-7,8-dihydropteridine diphosphate and 4-aminobenzoate: step 1/2.</text>
</comment>
<evidence type="ECO:0000256" key="4">
    <source>
        <dbReference type="ARBA" id="ARBA00009503"/>
    </source>
</evidence>
<dbReference type="SUPFAM" id="SSF51717">
    <property type="entry name" value="Dihydropteroate synthetase-like"/>
    <property type="match status" value="1"/>
</dbReference>
<dbReference type="Gene3D" id="3.20.20.20">
    <property type="entry name" value="Dihydropteroate synthase-like"/>
    <property type="match status" value="1"/>
</dbReference>
<evidence type="ECO:0000256" key="2">
    <source>
        <dbReference type="ARBA" id="ARBA00001946"/>
    </source>
</evidence>
<evidence type="ECO:0000256" key="5">
    <source>
        <dbReference type="ARBA" id="ARBA00012458"/>
    </source>
</evidence>
<accession>A0A5B9DRR2</accession>
<dbReference type="PANTHER" id="PTHR20941:SF1">
    <property type="entry name" value="FOLIC ACID SYNTHESIS PROTEIN FOL1"/>
    <property type="match status" value="1"/>
</dbReference>
<keyword evidence="10 12" id="KW-0289">Folate biosynthesis</keyword>
<keyword evidence="9 12" id="KW-0460">Magnesium</keyword>
<dbReference type="GO" id="GO:0005829">
    <property type="term" value="C:cytosol"/>
    <property type="evidence" value="ECO:0007669"/>
    <property type="project" value="TreeGrafter"/>
</dbReference>
<dbReference type="InterPro" id="IPR011005">
    <property type="entry name" value="Dihydropteroate_synth-like_sf"/>
</dbReference>
<dbReference type="PROSITE" id="PS00793">
    <property type="entry name" value="DHPS_2"/>
    <property type="match status" value="1"/>
</dbReference>
<keyword evidence="7 12" id="KW-0808">Transferase</keyword>
<dbReference type="KEGG" id="yti:FNA67_13150"/>
<dbReference type="EC" id="2.5.1.15" evidence="5 12"/>
<protein>
    <recommendedName>
        <fullName evidence="6 12">Dihydropteroate synthase</fullName>
        <shortName evidence="12">DHPS</shortName>
        <ecNumber evidence="5 12">2.5.1.15</ecNumber>
    </recommendedName>
    <alternativeName>
        <fullName evidence="11 12">Dihydropteroate pyrophosphorylase</fullName>
    </alternativeName>
</protein>
<keyword evidence="14" id="KW-1185">Reference proteome</keyword>
<evidence type="ECO:0000256" key="6">
    <source>
        <dbReference type="ARBA" id="ARBA00016919"/>
    </source>
</evidence>
<gene>
    <name evidence="13" type="primary">folP</name>
    <name evidence="13" type="ORF">FNA67_13150</name>
</gene>
<evidence type="ECO:0000256" key="11">
    <source>
        <dbReference type="ARBA" id="ARBA00030193"/>
    </source>
</evidence>
<evidence type="ECO:0000256" key="1">
    <source>
        <dbReference type="ARBA" id="ARBA00000012"/>
    </source>
</evidence>
<dbReference type="UniPathway" id="UPA00077">
    <property type="reaction ID" value="UER00156"/>
</dbReference>
<dbReference type="AlphaFoldDB" id="A0A5B9DRR2"/>
<evidence type="ECO:0000256" key="12">
    <source>
        <dbReference type="RuleBase" id="RU361205"/>
    </source>
</evidence>
<dbReference type="NCBIfam" id="TIGR01496">
    <property type="entry name" value="DHPS"/>
    <property type="match status" value="1"/>
</dbReference>
<evidence type="ECO:0000256" key="10">
    <source>
        <dbReference type="ARBA" id="ARBA00022909"/>
    </source>
</evidence>
<dbReference type="GO" id="GO:0046872">
    <property type="term" value="F:metal ion binding"/>
    <property type="evidence" value="ECO:0007669"/>
    <property type="project" value="UniProtKB-KW"/>
</dbReference>
<dbReference type="PROSITE" id="PS50972">
    <property type="entry name" value="PTERIN_BINDING"/>
    <property type="match status" value="1"/>
</dbReference>
<evidence type="ECO:0000313" key="14">
    <source>
        <dbReference type="Proteomes" id="UP000321062"/>
    </source>
</evidence>
<dbReference type="GO" id="GO:0004156">
    <property type="term" value="F:dihydropteroate synthase activity"/>
    <property type="evidence" value="ECO:0007669"/>
    <property type="project" value="UniProtKB-EC"/>
</dbReference>
<name>A0A5B9DRR2_9HYPH</name>
<dbReference type="InterPro" id="IPR006390">
    <property type="entry name" value="DHP_synth_dom"/>
</dbReference>
<dbReference type="GO" id="GO:0046656">
    <property type="term" value="P:folic acid biosynthetic process"/>
    <property type="evidence" value="ECO:0007669"/>
    <property type="project" value="UniProtKB-KW"/>
</dbReference>
<reference evidence="13 14" key="1">
    <citation type="journal article" date="2015" name="Int. J. Syst. Evol. Microbiol.">
        <title>Youhaiella tibetensis gen. nov., sp. nov., isolated from subsurface sediment.</title>
        <authorList>
            <person name="Wang Y.X."/>
            <person name="Huang F.Q."/>
            <person name="Nogi Y."/>
            <person name="Pang S.J."/>
            <person name="Wang P.K."/>
            <person name="Lv J."/>
        </authorList>
    </citation>
    <scope>NUCLEOTIDE SEQUENCE [LARGE SCALE GENOMIC DNA]</scope>
    <source>
        <strain evidence="14">fig4</strain>
    </source>
</reference>
<proteinExistence type="inferred from homology"/>
<comment type="similarity">
    <text evidence="4 12">Belongs to the DHPS family.</text>
</comment>
<dbReference type="FunFam" id="3.20.20.20:FF:000006">
    <property type="entry name" value="Dihydropteroate synthase"/>
    <property type="match status" value="1"/>
</dbReference>
<dbReference type="InterPro" id="IPR000489">
    <property type="entry name" value="Pterin-binding_dom"/>
</dbReference>
<dbReference type="RefSeq" id="WP_147656333.1">
    <property type="nucleotide sequence ID" value="NZ_BMFM01000001.1"/>
</dbReference>
<dbReference type="Proteomes" id="UP000321062">
    <property type="component" value="Chromosome"/>
</dbReference>
<organism evidence="13 14">
    <name type="scientific">Paradevosia tibetensis</name>
    <dbReference type="NCBI Taxonomy" id="1447062"/>
    <lineage>
        <taxon>Bacteria</taxon>
        <taxon>Pseudomonadati</taxon>
        <taxon>Pseudomonadota</taxon>
        <taxon>Alphaproteobacteria</taxon>
        <taxon>Hyphomicrobiales</taxon>
        <taxon>Devosiaceae</taxon>
        <taxon>Paradevosia</taxon>
    </lineage>
</organism>
<dbReference type="GO" id="GO:0046654">
    <property type="term" value="P:tetrahydrofolate biosynthetic process"/>
    <property type="evidence" value="ECO:0007669"/>
    <property type="project" value="UniProtKB-UniPathway"/>
</dbReference>
<dbReference type="EMBL" id="CP041690">
    <property type="protein sequence ID" value="QEE21064.1"/>
    <property type="molecule type" value="Genomic_DNA"/>
</dbReference>
<evidence type="ECO:0000256" key="3">
    <source>
        <dbReference type="ARBA" id="ARBA00004763"/>
    </source>
</evidence>
<keyword evidence="8 12" id="KW-0479">Metal-binding</keyword>
<dbReference type="Pfam" id="PF00809">
    <property type="entry name" value="Pterin_bind"/>
    <property type="match status" value="1"/>
</dbReference>
<dbReference type="OrthoDB" id="9811744at2"/>
<evidence type="ECO:0000256" key="8">
    <source>
        <dbReference type="ARBA" id="ARBA00022723"/>
    </source>
</evidence>
<dbReference type="CDD" id="cd00739">
    <property type="entry name" value="DHPS"/>
    <property type="match status" value="1"/>
</dbReference>
<evidence type="ECO:0000256" key="7">
    <source>
        <dbReference type="ARBA" id="ARBA00022679"/>
    </source>
</evidence>
<comment type="cofactor">
    <cofactor evidence="2 12">
        <name>Mg(2+)</name>
        <dbReference type="ChEBI" id="CHEBI:18420"/>
    </cofactor>
</comment>
<dbReference type="InterPro" id="IPR045031">
    <property type="entry name" value="DHP_synth-like"/>
</dbReference>
<sequence>MQGVLHLEYSVPLASGEILRLGRHPLVMGILNVTPDSFSDGGDFAGVEPGLAHAREMVAEGADIIDVGGESTRPGHEEVSVQDELDRVVPVMEALSDAALGTLVSIDTYKALVADQAVQSGAAIINDVYGLQREPEIADVAALHNVPVIAMHWDAARDPNRPLIDEMLRYFERTLEIASKAGIAKDRLILDPGFGFGKSLQENYRLMQTFGRLHELGAPVLIGTSRKSMIGKLLGNEPKERLAGTLATTVLAYAGGAHIFRVHDVKANRDALRVAAASLYGPAHTEA</sequence>
<evidence type="ECO:0000256" key="9">
    <source>
        <dbReference type="ARBA" id="ARBA00022842"/>
    </source>
</evidence>
<comment type="catalytic activity">
    <reaction evidence="1">
        <text>(7,8-dihydropterin-6-yl)methyl diphosphate + 4-aminobenzoate = 7,8-dihydropteroate + diphosphate</text>
        <dbReference type="Rhea" id="RHEA:19949"/>
        <dbReference type="ChEBI" id="CHEBI:17836"/>
        <dbReference type="ChEBI" id="CHEBI:17839"/>
        <dbReference type="ChEBI" id="CHEBI:33019"/>
        <dbReference type="ChEBI" id="CHEBI:72950"/>
        <dbReference type="EC" id="2.5.1.15"/>
    </reaction>
</comment>
<dbReference type="PROSITE" id="PS00792">
    <property type="entry name" value="DHPS_1"/>
    <property type="match status" value="1"/>
</dbReference>
<dbReference type="PANTHER" id="PTHR20941">
    <property type="entry name" value="FOLATE SYNTHESIS PROTEINS"/>
    <property type="match status" value="1"/>
</dbReference>
<evidence type="ECO:0000313" key="13">
    <source>
        <dbReference type="EMBL" id="QEE21064.1"/>
    </source>
</evidence>